<dbReference type="Pfam" id="PF20874">
    <property type="entry name" value="Relaxase_M"/>
    <property type="match status" value="1"/>
</dbReference>
<dbReference type="Pfam" id="PF03432">
    <property type="entry name" value="Relaxase"/>
    <property type="match status" value="1"/>
</dbReference>
<keyword evidence="5" id="KW-0648">Protein biosynthesis</keyword>
<accession>A0A6C2C2H7</accession>
<dbReference type="GO" id="GO:0003746">
    <property type="term" value="F:translation elongation factor activity"/>
    <property type="evidence" value="ECO:0007669"/>
    <property type="project" value="UniProtKB-KW"/>
</dbReference>
<dbReference type="OrthoDB" id="9762440at2"/>
<evidence type="ECO:0000313" key="5">
    <source>
        <dbReference type="EMBL" id="TYC48017.1"/>
    </source>
</evidence>
<keyword evidence="1" id="KW-0175">Coiled coil</keyword>
<dbReference type="EMBL" id="SDGZ01000025">
    <property type="protein sequence ID" value="TYC48017.1"/>
    <property type="molecule type" value="Genomic_DNA"/>
</dbReference>
<evidence type="ECO:0000259" key="3">
    <source>
        <dbReference type="Pfam" id="PF11083"/>
    </source>
</evidence>
<comment type="caution">
    <text evidence="5">The sequence shown here is derived from an EMBL/GenBank/DDBJ whole genome shotgun (WGS) entry which is preliminary data.</text>
</comment>
<feature type="domain" description="MobA/VirD2-like nuclease" evidence="2">
    <location>
        <begin position="44"/>
        <end position="197"/>
    </location>
</feature>
<gene>
    <name evidence="5" type="ORF">ESZ50_10335</name>
</gene>
<evidence type="ECO:0000313" key="6">
    <source>
        <dbReference type="Proteomes" id="UP000371977"/>
    </source>
</evidence>
<evidence type="ECO:0000259" key="2">
    <source>
        <dbReference type="Pfam" id="PF03432"/>
    </source>
</evidence>
<dbReference type="Pfam" id="PF11083">
    <property type="entry name" value="Relaxase_C"/>
    <property type="match status" value="1"/>
</dbReference>
<name>A0A6C2C2H7_9LACO</name>
<dbReference type="InterPro" id="IPR021112">
    <property type="entry name" value="LtrB_C"/>
</dbReference>
<evidence type="ECO:0000256" key="1">
    <source>
        <dbReference type="SAM" id="Coils"/>
    </source>
</evidence>
<proteinExistence type="predicted"/>
<feature type="domain" description="Group II intron-interrupted relaxase LtrB C-terminal" evidence="3">
    <location>
        <begin position="420"/>
        <end position="529"/>
    </location>
</feature>
<feature type="coiled-coil region" evidence="1">
    <location>
        <begin position="440"/>
        <end position="474"/>
    </location>
</feature>
<keyword evidence="5" id="KW-0251">Elongation factor</keyword>
<dbReference type="InterPro" id="IPR048299">
    <property type="entry name" value="LtrB_central"/>
</dbReference>
<organism evidence="5 6">
    <name type="scientific">Weissella muntiaci</name>
    <dbReference type="NCBI Taxonomy" id="2508881"/>
    <lineage>
        <taxon>Bacteria</taxon>
        <taxon>Bacillati</taxon>
        <taxon>Bacillota</taxon>
        <taxon>Bacilli</taxon>
        <taxon>Lactobacillales</taxon>
        <taxon>Lactobacillaceae</taxon>
        <taxon>Weissella</taxon>
    </lineage>
</organism>
<protein>
    <submittedName>
        <fullName evidence="5">Transcription elongation factor GreAB</fullName>
    </submittedName>
</protein>
<keyword evidence="6" id="KW-1185">Reference proteome</keyword>
<dbReference type="RefSeq" id="WP_148623702.1">
    <property type="nucleotide sequence ID" value="NZ_SDGZ01000025.1"/>
</dbReference>
<dbReference type="InterPro" id="IPR005094">
    <property type="entry name" value="Endonuclease_MobA/VirD2"/>
</dbReference>
<dbReference type="AlphaFoldDB" id="A0A6C2C2H7"/>
<feature type="domain" description="Group II intron-interrupted relaxase LtrB central" evidence="4">
    <location>
        <begin position="323"/>
        <end position="405"/>
    </location>
</feature>
<reference evidence="5 6" key="1">
    <citation type="submission" date="2019-01" db="EMBL/GenBank/DDBJ databases">
        <title>Weissella sp. nov., a novel lactic acid bacterium isolated from animal feces.</title>
        <authorList>
            <person name="Wang L.-T."/>
        </authorList>
    </citation>
    <scope>NUCLEOTIDE SEQUENCE [LARGE SCALE GENOMIC DNA]</scope>
    <source>
        <strain evidence="5 6">8H-2</strain>
    </source>
</reference>
<dbReference type="Proteomes" id="UP000371977">
    <property type="component" value="Unassembled WGS sequence"/>
</dbReference>
<sequence length="544" mass="61929">MVYTKHKTIGKLSHLGSATSYVENALKTVVEKSESSHLDNIFPYIMNDDKTLSKQLVSGYKIIDVYNAEEEFLTTKEIAAKQKGTNYELNPETGELVFQRSSLEKNNAVLGHHLIQSFSPEDHLTPEEVHEIGRKTVLELTGGEYEFVIATHVDKGHLHNHIIFNSTNLVTGNAFRWQKNTKRTFEKISDKIAEKAGAKIIVKSPRQTHQKYTLWQTQNIYKSKIKQRLDHLLQFSSDIEDFKTKAAALNLEVDFSGKWATYKLLDEPQIKNTRGRSLQKSDPEKYNLDKIIDTLKDNVDQNISVDDVVSSYEEKVETVKNDFDYQLILEPWQIDQVTDRGIYVKVDFGISQSGQIFVPGFKIDQLENGGASLYIKQSDYFYFMNEKKADKNRYLTGASLVKQMSLYNGTIPIRKEMVISTIDEMMKAINFLADHGVTSGAQVDNAVDKLKNAVQEAQDKLSELDDKIIELNLTVKKIATGDIAENSPEGITIDLIQSEIQSNQTSRKLLDKKLNSTLKEFEYLNEVVATKRKVENKEGPKLHF</sequence>
<evidence type="ECO:0000259" key="4">
    <source>
        <dbReference type="Pfam" id="PF20874"/>
    </source>
</evidence>